<dbReference type="VEuPathDB" id="TrichDB:TRFO_16209"/>
<feature type="region of interest" description="Disordered" evidence="1">
    <location>
        <begin position="79"/>
        <end position="125"/>
    </location>
</feature>
<feature type="compositionally biased region" description="Basic and acidic residues" evidence="1">
    <location>
        <begin position="79"/>
        <end position="94"/>
    </location>
</feature>
<name>A0A1J4KQV6_9EUKA</name>
<protein>
    <submittedName>
        <fullName evidence="2">Uncharacterized protein</fullName>
    </submittedName>
</protein>
<dbReference type="RefSeq" id="XP_068366783.1">
    <property type="nucleotide sequence ID" value="XM_068498843.1"/>
</dbReference>
<evidence type="ECO:0000313" key="2">
    <source>
        <dbReference type="EMBL" id="OHT13647.1"/>
    </source>
</evidence>
<organism evidence="2 3">
    <name type="scientific">Tritrichomonas foetus</name>
    <dbReference type="NCBI Taxonomy" id="1144522"/>
    <lineage>
        <taxon>Eukaryota</taxon>
        <taxon>Metamonada</taxon>
        <taxon>Parabasalia</taxon>
        <taxon>Tritrichomonadida</taxon>
        <taxon>Tritrichomonadidae</taxon>
        <taxon>Tritrichomonas</taxon>
    </lineage>
</organism>
<dbReference type="GeneID" id="94833547"/>
<feature type="region of interest" description="Disordered" evidence="1">
    <location>
        <begin position="357"/>
        <end position="390"/>
    </location>
</feature>
<feature type="region of interest" description="Disordered" evidence="1">
    <location>
        <begin position="256"/>
        <end position="287"/>
    </location>
</feature>
<evidence type="ECO:0000313" key="3">
    <source>
        <dbReference type="Proteomes" id="UP000179807"/>
    </source>
</evidence>
<comment type="caution">
    <text evidence="2">The sequence shown here is derived from an EMBL/GenBank/DDBJ whole genome shotgun (WGS) entry which is preliminary data.</text>
</comment>
<keyword evidence="3" id="KW-1185">Reference proteome</keyword>
<proteinExistence type="predicted"/>
<dbReference type="AlphaFoldDB" id="A0A1J4KQV6"/>
<dbReference type="Proteomes" id="UP000179807">
    <property type="component" value="Unassembled WGS sequence"/>
</dbReference>
<gene>
    <name evidence="2" type="ORF">TRFO_16209</name>
</gene>
<evidence type="ECO:0000256" key="1">
    <source>
        <dbReference type="SAM" id="MobiDB-lite"/>
    </source>
</evidence>
<feature type="compositionally biased region" description="Polar residues" evidence="1">
    <location>
        <begin position="357"/>
        <end position="376"/>
    </location>
</feature>
<reference evidence="2" key="1">
    <citation type="submission" date="2016-10" db="EMBL/GenBank/DDBJ databases">
        <authorList>
            <person name="Benchimol M."/>
            <person name="Almeida L.G."/>
            <person name="Vasconcelos A.T."/>
            <person name="Perreira-Neves A."/>
            <person name="Rosa I.A."/>
            <person name="Tasca T."/>
            <person name="Bogo M.R."/>
            <person name="de Souza W."/>
        </authorList>
    </citation>
    <scope>NUCLEOTIDE SEQUENCE [LARGE SCALE GENOMIC DNA]</scope>
    <source>
        <strain evidence="2">K</strain>
    </source>
</reference>
<sequence length="390" mass="43387">MPICIIKRSIKVKNRYLQNLSNSKKIRMYFGGTTNNFQPNEYAMDRQVARYDHLWPGREDGTASGLRKKQQQYAEELKRQMAEKNAQKQREKSEFSSTLPQRSSQNNYPTNYQTNFQPSNSNYNPSNLNKNISTIGQRDYTDAYARAARNPDFSRTLPSSDFSQTAQPLSTLSRTTNFTETLRAQIDDTRQSNYSALAVPIQPLSSTQPIQTFVGSATFDPGQIDMPNLSLFMRSRPIGGGGGGDHQHVRSISMNGASSMRSSLDYSRIQPPQISHESPLSRSKVATPSTGFSIRHINSTRANYANTSSNSYTGNNYSSNLASTFSNTGNYGGYSNPGMASTMKKSLNQTYNPANFTNTQASFPQSLNSTDGSLMSDSRMLYPDGHMSPL</sequence>
<accession>A0A1J4KQV6</accession>
<feature type="compositionally biased region" description="Polar residues" evidence="1">
    <location>
        <begin position="95"/>
        <end position="118"/>
    </location>
</feature>
<dbReference type="EMBL" id="MLAK01000502">
    <property type="protein sequence ID" value="OHT13647.1"/>
    <property type="molecule type" value="Genomic_DNA"/>
</dbReference>